<reference evidence="14" key="1">
    <citation type="submission" date="2023-04" db="EMBL/GenBank/DDBJ databases">
        <authorList>
            <person name="Vijverberg K."/>
            <person name="Xiong W."/>
            <person name="Schranz E."/>
        </authorList>
    </citation>
    <scope>NUCLEOTIDE SEQUENCE</scope>
</reference>
<feature type="domain" description="Phosphoribosyl-AMP cyclohydrolase" evidence="12">
    <location>
        <begin position="245"/>
        <end position="318"/>
    </location>
</feature>
<dbReference type="GO" id="GO:0004636">
    <property type="term" value="F:phosphoribosyl-ATP diphosphatase activity"/>
    <property type="evidence" value="ECO:0007669"/>
    <property type="project" value="UniProtKB-EC"/>
</dbReference>
<dbReference type="InterPro" id="IPR021130">
    <property type="entry name" value="PRib-ATP_PPHydrolase-like"/>
</dbReference>
<dbReference type="NCBIfam" id="TIGR03188">
    <property type="entry name" value="histidine_hisI"/>
    <property type="match status" value="1"/>
</dbReference>
<dbReference type="SUPFAM" id="SSF101386">
    <property type="entry name" value="all-alpha NTP pyrophosphatases"/>
    <property type="match status" value="1"/>
</dbReference>
<dbReference type="EMBL" id="OX465086">
    <property type="protein sequence ID" value="CAI9260285.1"/>
    <property type="molecule type" value="Genomic_DNA"/>
</dbReference>
<dbReference type="InterPro" id="IPR002496">
    <property type="entry name" value="PRib_AMP_CycHydrolase_dom"/>
</dbReference>
<feature type="region of interest" description="Disordered" evidence="11">
    <location>
        <begin position="795"/>
        <end position="853"/>
    </location>
</feature>
<organism evidence="14 15">
    <name type="scientific">Lactuca saligna</name>
    <name type="common">Willowleaf lettuce</name>
    <dbReference type="NCBI Taxonomy" id="75948"/>
    <lineage>
        <taxon>Eukaryota</taxon>
        <taxon>Viridiplantae</taxon>
        <taxon>Streptophyta</taxon>
        <taxon>Embryophyta</taxon>
        <taxon>Tracheophyta</taxon>
        <taxon>Spermatophyta</taxon>
        <taxon>Magnoliopsida</taxon>
        <taxon>eudicotyledons</taxon>
        <taxon>Gunneridae</taxon>
        <taxon>Pentapetalae</taxon>
        <taxon>asterids</taxon>
        <taxon>campanulids</taxon>
        <taxon>Asterales</taxon>
        <taxon>Asteraceae</taxon>
        <taxon>Cichorioideae</taxon>
        <taxon>Cichorieae</taxon>
        <taxon>Lactucinae</taxon>
        <taxon>Lactuca</taxon>
    </lineage>
</organism>
<evidence type="ECO:0000259" key="13">
    <source>
        <dbReference type="Pfam" id="PF10551"/>
    </source>
</evidence>
<dbReference type="GO" id="GO:0005524">
    <property type="term" value="F:ATP binding"/>
    <property type="evidence" value="ECO:0007669"/>
    <property type="project" value="UniProtKB-KW"/>
</dbReference>
<sequence length="853" mass="97186">MGVVNGGKMKCDDDEGGLFDGSEGYVTTKFTDGVVMFDIRVSKGDMQEKRKAEVFSSDCNGLSGQGVVGNCVEYGRNFRVFNREGESSRREEMATHLGPIQLAKSEEDGFFFDQFNLKKKAKAYSFSTPLCPTPPFPPSQLSLCYQSKLSLFLSGALFPMAFANFHGLRALQISSRESIFNHGSCHTRTDTSNSRCFAVKACSKKPDQNIHLESKLNWVLDSVKWDEKGLAVAIAQNVDSGAILMQGFANRDALATTIASKKATFYSRSRSSLWIKGETSLNFINVHDIFLDCDRDSIIYLGKPDGPTCHTGAETCYYTSVFDALDHQPQVEENNKLALTTLYSLESTLSRRKEELSSPQQGKPSWTKRLLLDDKLLCKKIREEADELCRTLEENEDESRSVSEMADVLYHEMVLLIRRGLKFEDVLELVNGDEVYARNNVKNYGLNLPLNIDHEMGRGNEVPVGYEKKVSVTDKFVSDNDTFVSDNDKEAKMGMAELQRQNLFEFGKVPEIDDRRCEEKSNEGWSDDEYMQRKTAFNPWYCIPSIPDCPEPILEPVPFHSLGPNDKLIVNQTYNTKKDLAFADKFKVVREKFQIKVEKSSKSRYQICAFRECCRKVIIMDGANLKEKYKGSILHAVTMDNNNQILPNGYGIFPKETMNSWTWFLEKLHERIGDVEGLAMVTDRAPVIALVRAYRTTEFEFYWGRLRNIRDDVAIYLSQIPREKWTKAYYPTMRYDYMTSNSVESTNVVSNKARKLPILPLLEFFHTLMQKWFYKLQMDASRQPMDTIDRTSMAAAARQPMETTENINGSRSYITNRRKGPNINSRKSHITNGRVALSTNGCKSQITNGRKRQ</sequence>
<feature type="compositionally biased region" description="Polar residues" evidence="11">
    <location>
        <begin position="801"/>
        <end position="815"/>
    </location>
</feature>
<keyword evidence="8" id="KW-0067">ATP-binding</keyword>
<evidence type="ECO:0000256" key="8">
    <source>
        <dbReference type="ARBA" id="ARBA00022840"/>
    </source>
</evidence>
<dbReference type="AlphaFoldDB" id="A0AA35UWW4"/>
<dbReference type="Pfam" id="PF01502">
    <property type="entry name" value="PRA-CH"/>
    <property type="match status" value="1"/>
</dbReference>
<evidence type="ECO:0000256" key="4">
    <source>
        <dbReference type="ARBA" id="ARBA00005204"/>
    </source>
</evidence>
<evidence type="ECO:0000256" key="2">
    <source>
        <dbReference type="ARBA" id="ARBA00001460"/>
    </source>
</evidence>
<comment type="pathway">
    <text evidence="3">Amino-acid biosynthesis; L-histidine biosynthesis; L-histidine from 5-phospho-alpha-D-ribose 1-diphosphate: step 3/9.</text>
</comment>
<evidence type="ECO:0000256" key="10">
    <source>
        <dbReference type="ARBA" id="ARBA00023268"/>
    </source>
</evidence>
<dbReference type="Gene3D" id="3.10.20.810">
    <property type="entry name" value="Phosphoribosyl-AMP cyclohydrolase"/>
    <property type="match status" value="1"/>
</dbReference>
<evidence type="ECO:0000256" key="6">
    <source>
        <dbReference type="ARBA" id="ARBA00022741"/>
    </source>
</evidence>
<evidence type="ECO:0000256" key="11">
    <source>
        <dbReference type="SAM" id="MobiDB-lite"/>
    </source>
</evidence>
<evidence type="ECO:0000313" key="15">
    <source>
        <dbReference type="Proteomes" id="UP001177003"/>
    </source>
</evidence>
<keyword evidence="10" id="KW-0511">Multifunctional enzyme</keyword>
<dbReference type="Proteomes" id="UP001177003">
    <property type="component" value="Chromosome 0"/>
</dbReference>
<evidence type="ECO:0000256" key="5">
    <source>
        <dbReference type="ARBA" id="ARBA00022605"/>
    </source>
</evidence>
<name>A0AA35UWW4_LACSI</name>
<dbReference type="InterPro" id="IPR008179">
    <property type="entry name" value="HisE"/>
</dbReference>
<proteinExistence type="predicted"/>
<protein>
    <recommendedName>
        <fullName evidence="16">Phosphoribosyl-AMP cyclohydrolase</fullName>
    </recommendedName>
</protein>
<comment type="pathway">
    <text evidence="4">Amino-acid biosynthesis; L-histidine biosynthesis; L-histidine from 5-phospho-alpha-D-ribose 1-diphosphate: step 2/9.</text>
</comment>
<keyword evidence="5" id="KW-0028">Amino-acid biosynthesis</keyword>
<keyword evidence="9" id="KW-0368">Histidine biosynthesis</keyword>
<gene>
    <name evidence="14" type="ORF">LSALG_LOCUS1127</name>
</gene>
<dbReference type="Pfam" id="PF10551">
    <property type="entry name" value="MULE"/>
    <property type="match status" value="1"/>
</dbReference>
<keyword evidence="7" id="KW-0378">Hydrolase</keyword>
<feature type="compositionally biased region" description="Polar residues" evidence="11">
    <location>
        <begin position="837"/>
        <end position="853"/>
    </location>
</feature>
<accession>A0AA35UWW4</accession>
<evidence type="ECO:0000256" key="9">
    <source>
        <dbReference type="ARBA" id="ARBA00023102"/>
    </source>
</evidence>
<evidence type="ECO:0000313" key="14">
    <source>
        <dbReference type="EMBL" id="CAI9260285.1"/>
    </source>
</evidence>
<dbReference type="CDD" id="cd11534">
    <property type="entry name" value="NTP-PPase_HisIE_like"/>
    <property type="match status" value="1"/>
</dbReference>
<evidence type="ECO:0000256" key="1">
    <source>
        <dbReference type="ARBA" id="ARBA00000024"/>
    </source>
</evidence>
<evidence type="ECO:0008006" key="16">
    <source>
        <dbReference type="Google" id="ProtNLM"/>
    </source>
</evidence>
<dbReference type="FunFam" id="3.10.20.810:FF:000001">
    <property type="entry name" value="Histidine biosynthesis bifunctional protein HisIE"/>
    <property type="match status" value="1"/>
</dbReference>
<comment type="catalytic activity">
    <reaction evidence="2">
        <text>1-(5-phospho-beta-D-ribosyl)-ATP + H2O = 1-(5-phospho-beta-D-ribosyl)-5'-AMP + diphosphate + H(+)</text>
        <dbReference type="Rhea" id="RHEA:22828"/>
        <dbReference type="ChEBI" id="CHEBI:15377"/>
        <dbReference type="ChEBI" id="CHEBI:15378"/>
        <dbReference type="ChEBI" id="CHEBI:33019"/>
        <dbReference type="ChEBI" id="CHEBI:59457"/>
        <dbReference type="ChEBI" id="CHEBI:73183"/>
        <dbReference type="EC" id="3.6.1.31"/>
    </reaction>
</comment>
<feature type="domain" description="MULE transposase" evidence="13">
    <location>
        <begin position="617"/>
        <end position="686"/>
    </location>
</feature>
<dbReference type="PANTHER" id="PTHR42945:SF1">
    <property type="entry name" value="HISTIDINE BIOSYNTHESIS BIFUNCTIONAL PROTEIN HIS7"/>
    <property type="match status" value="1"/>
</dbReference>
<dbReference type="InterPro" id="IPR018289">
    <property type="entry name" value="MULE_transposase_dom"/>
</dbReference>
<evidence type="ECO:0000259" key="12">
    <source>
        <dbReference type="Pfam" id="PF01502"/>
    </source>
</evidence>
<dbReference type="SUPFAM" id="SSF141734">
    <property type="entry name" value="HisI-like"/>
    <property type="match status" value="1"/>
</dbReference>
<keyword evidence="6" id="KW-0547">Nucleotide-binding</keyword>
<dbReference type="Gene3D" id="1.10.287.1080">
    <property type="entry name" value="MazG-like"/>
    <property type="match status" value="1"/>
</dbReference>
<keyword evidence="15" id="KW-1185">Reference proteome</keyword>
<dbReference type="PANTHER" id="PTHR42945">
    <property type="entry name" value="HISTIDINE BIOSYNTHESIS BIFUNCTIONAL PROTEIN"/>
    <property type="match status" value="1"/>
</dbReference>
<comment type="catalytic activity">
    <reaction evidence="1">
        <text>1-(5-phospho-beta-D-ribosyl)-5'-AMP + H2O = 1-(5-phospho-beta-D-ribosyl)-5-[(5-phospho-beta-D-ribosylamino)methylideneamino]imidazole-4-carboxamide</text>
        <dbReference type="Rhea" id="RHEA:20049"/>
        <dbReference type="ChEBI" id="CHEBI:15377"/>
        <dbReference type="ChEBI" id="CHEBI:58435"/>
        <dbReference type="ChEBI" id="CHEBI:59457"/>
        <dbReference type="EC" id="3.5.4.19"/>
    </reaction>
</comment>
<dbReference type="GO" id="GO:0004635">
    <property type="term" value="F:phosphoribosyl-AMP cyclohydrolase activity"/>
    <property type="evidence" value="ECO:0007669"/>
    <property type="project" value="UniProtKB-EC"/>
</dbReference>
<dbReference type="Pfam" id="PF01503">
    <property type="entry name" value="PRA-PH"/>
    <property type="match status" value="1"/>
</dbReference>
<dbReference type="GO" id="GO:0000105">
    <property type="term" value="P:L-histidine biosynthetic process"/>
    <property type="evidence" value="ECO:0007669"/>
    <property type="project" value="UniProtKB-KW"/>
</dbReference>
<dbReference type="InterPro" id="IPR038019">
    <property type="entry name" value="PRib_AMP_CycHydrolase_sf"/>
</dbReference>
<evidence type="ECO:0000256" key="7">
    <source>
        <dbReference type="ARBA" id="ARBA00022801"/>
    </source>
</evidence>
<evidence type="ECO:0000256" key="3">
    <source>
        <dbReference type="ARBA" id="ARBA00005169"/>
    </source>
</evidence>